<gene>
    <name evidence="2" type="ORF">AV274_3670</name>
</gene>
<feature type="compositionally biased region" description="Basic and acidic residues" evidence="1">
    <location>
        <begin position="499"/>
        <end position="510"/>
    </location>
</feature>
<feature type="compositionally biased region" description="Low complexity" evidence="1">
    <location>
        <begin position="227"/>
        <end position="239"/>
    </location>
</feature>
<feature type="compositionally biased region" description="Basic and acidic residues" evidence="1">
    <location>
        <begin position="269"/>
        <end position="289"/>
    </location>
</feature>
<feature type="compositionally biased region" description="Basic and acidic residues" evidence="1">
    <location>
        <begin position="48"/>
        <end position="61"/>
    </location>
</feature>
<dbReference type="EMBL" id="LXWW01000228">
    <property type="protein sequence ID" value="OAO14627.1"/>
    <property type="molecule type" value="Genomic_DNA"/>
</dbReference>
<feature type="region of interest" description="Disordered" evidence="1">
    <location>
        <begin position="317"/>
        <end position="364"/>
    </location>
</feature>
<reference evidence="2 3" key="1">
    <citation type="submission" date="2016-05" db="EMBL/GenBank/DDBJ databases">
        <title>Nuclear genome of Blastocystis sp. subtype 1 NandII.</title>
        <authorList>
            <person name="Gentekaki E."/>
            <person name="Curtis B."/>
            <person name="Stairs C."/>
            <person name="Eme L."/>
            <person name="Herman E."/>
            <person name="Klimes V."/>
            <person name="Arias M.C."/>
            <person name="Elias M."/>
            <person name="Hilliou F."/>
            <person name="Klute M."/>
            <person name="Malik S.-B."/>
            <person name="Pightling A."/>
            <person name="Rachubinski R."/>
            <person name="Salas D."/>
            <person name="Schlacht A."/>
            <person name="Suga H."/>
            <person name="Archibald J."/>
            <person name="Ball S.G."/>
            <person name="Clark G."/>
            <person name="Dacks J."/>
            <person name="Van Der Giezen M."/>
            <person name="Tsaousis A."/>
            <person name="Roger A."/>
        </authorList>
    </citation>
    <scope>NUCLEOTIDE SEQUENCE [LARGE SCALE GENOMIC DNA]</scope>
    <source>
        <strain evidence="3">ATCC 50177 / NandII</strain>
    </source>
</reference>
<feature type="compositionally biased region" description="Polar residues" evidence="1">
    <location>
        <begin position="323"/>
        <end position="333"/>
    </location>
</feature>
<protein>
    <submittedName>
        <fullName evidence="2">Uncharacterized protein</fullName>
    </submittedName>
</protein>
<feature type="region of interest" description="Disordered" evidence="1">
    <location>
        <begin position="488"/>
        <end position="510"/>
    </location>
</feature>
<feature type="region of interest" description="Disordered" evidence="1">
    <location>
        <begin position="48"/>
        <end position="70"/>
    </location>
</feature>
<comment type="caution">
    <text evidence="2">The sequence shown here is derived from an EMBL/GenBank/DDBJ whole genome shotgun (WGS) entry which is preliminary data.</text>
</comment>
<keyword evidence="3" id="KW-1185">Reference proteome</keyword>
<feature type="compositionally biased region" description="Acidic residues" evidence="1">
    <location>
        <begin position="290"/>
        <end position="303"/>
    </location>
</feature>
<dbReference type="Proteomes" id="UP000078348">
    <property type="component" value="Unassembled WGS sequence"/>
</dbReference>
<evidence type="ECO:0000313" key="2">
    <source>
        <dbReference type="EMBL" id="OAO14627.1"/>
    </source>
</evidence>
<accession>A0A196SER1</accession>
<evidence type="ECO:0000256" key="1">
    <source>
        <dbReference type="SAM" id="MobiDB-lite"/>
    </source>
</evidence>
<proteinExistence type="predicted"/>
<dbReference type="OrthoDB" id="21643at2759"/>
<name>A0A196SER1_BLAHN</name>
<organism evidence="2 3">
    <name type="scientific">Blastocystis sp. subtype 1 (strain ATCC 50177 / NandII)</name>
    <dbReference type="NCBI Taxonomy" id="478820"/>
    <lineage>
        <taxon>Eukaryota</taxon>
        <taxon>Sar</taxon>
        <taxon>Stramenopiles</taxon>
        <taxon>Bigyra</taxon>
        <taxon>Opalozoa</taxon>
        <taxon>Opalinata</taxon>
        <taxon>Blastocystidae</taxon>
        <taxon>Blastocystis</taxon>
    </lineage>
</organism>
<feature type="region of interest" description="Disordered" evidence="1">
    <location>
        <begin position="181"/>
        <end position="253"/>
    </location>
</feature>
<feature type="region of interest" description="Disordered" evidence="1">
    <location>
        <begin position="265"/>
        <end position="303"/>
    </location>
</feature>
<dbReference type="AlphaFoldDB" id="A0A196SER1"/>
<evidence type="ECO:0000313" key="3">
    <source>
        <dbReference type="Proteomes" id="UP000078348"/>
    </source>
</evidence>
<sequence>MRRYINTDNDDEKSVEKLIKLYNGAKWKGKILKVEKAKPSYLDRLKEKDVPKEESVVKEEEAPQPPSSDSLMIRKTKRKYLVVSLHTICRNEYGDVISRAPEGKSVPEPNSLIQVQKDGEEGIHVSTRKHRFIQPQITVFEHEDVIDTDRNLWDPLKTPERRLPTLPQITPSFTTSSIQIVGEPQPAPTPSPSFAKSTIQIDGDAPASPKQERFVDLSGSDGEGEEAPIPAEAPLPSWLEESEESEEAKEAGVVKSVDCCVVEDAATSAKREWSEKHKEIEEKRRRMEAEQPEEEEEMAGDVDIATENEKSVAILHSMLGNPPVSTSASNPPVSLSDDDSASNPPMSTPVNNPPVSTPVNSVQVNTSSQPISSLFEDSNVASFSLFNFMPETAAPTTDSVVDLEAESAKGGNEDKKNVLDMLAPTAWYNEKKTSQKAKMLQVPILAGKEKKKVPRVFDHYFFRTRSMEDVQAEWEKLRPSLINDYEKKKKESKRAWKQKPGDKNYRRQYK</sequence>